<accession>A0A1C4YHC2</accession>
<sequence>MVLVLRPRRCVRRGRFCVWGRRVGGRAGPGVGGQWVGMWAMPMRLRKTQ</sequence>
<proteinExistence type="predicted"/>
<gene>
    <name evidence="1" type="ORF">GA0070558_14633</name>
</gene>
<dbReference type="EMBL" id="FMCW01000046">
    <property type="protein sequence ID" value="SCF20036.1"/>
    <property type="molecule type" value="Genomic_DNA"/>
</dbReference>
<name>A0A1C4YHC2_9ACTN</name>
<organism evidence="1 2">
    <name type="scientific">Micromonospora haikouensis</name>
    <dbReference type="NCBI Taxonomy" id="686309"/>
    <lineage>
        <taxon>Bacteria</taxon>
        <taxon>Bacillati</taxon>
        <taxon>Actinomycetota</taxon>
        <taxon>Actinomycetes</taxon>
        <taxon>Micromonosporales</taxon>
        <taxon>Micromonosporaceae</taxon>
        <taxon>Micromonospora</taxon>
    </lineage>
</organism>
<evidence type="ECO:0000313" key="2">
    <source>
        <dbReference type="Proteomes" id="UP000199375"/>
    </source>
</evidence>
<evidence type="ECO:0000313" key="1">
    <source>
        <dbReference type="EMBL" id="SCF20036.1"/>
    </source>
</evidence>
<dbReference type="AlphaFoldDB" id="A0A1C4YHC2"/>
<protein>
    <submittedName>
        <fullName evidence="1">Uncharacterized protein</fullName>
    </submittedName>
</protein>
<reference evidence="1 2" key="1">
    <citation type="submission" date="2016-06" db="EMBL/GenBank/DDBJ databases">
        <authorList>
            <person name="Kjaerup R.B."/>
            <person name="Dalgaard T.S."/>
            <person name="Juul-Madsen H.R."/>
        </authorList>
    </citation>
    <scope>NUCLEOTIDE SEQUENCE [LARGE SCALE GENOMIC DNA]</scope>
    <source>
        <strain evidence="1 2">DSM 45626</strain>
    </source>
</reference>
<dbReference type="Proteomes" id="UP000199375">
    <property type="component" value="Unassembled WGS sequence"/>
</dbReference>